<sequence>MNVAKSSGESIMRVADGLGAVLFGAAIAIVQPQVATALTATQVSAIAEQITVRIDGANTGSGVIIDRQGNNYTVITCWHVVQLQGSYTVYTPDGKQYTINHSQVKRLANVDLAVFQFSSNQNYRIAEKGNSEQVKLGTTVHVAGYPQGTSDIDFRSGSISRLVTKPKDGYAFVYDVGGFPGMSGGAILDEQGKLVAIHGRASTYPNTGSTNVFGIPLKTYLSLIPSALSTQTIATATTPKPQNTPTQPIVAAPTPKPRNIPLSAPPVKTSSPVNVNNASAKFALLQTLTGHSEKAIGSNIKGHVTSVAFSPDGKTLASGSWDKTIKIWDVATGEEIRTLQSNSYWAESVAFSPDGKTLASGGGIFDKTIKLWNLITGQEIRTLKGNLDTVTSVAFSPDGKSLASRGDYSTIKIWDVATGKEIRTLKGHSGVLCSVAFNPDGKTLASGSGDGTIKLWNVATGEEIGTLKSNSYVQSIAISSDGKILVSGGDWTIKIWDIVTGEEIRTLNSYYKVNSVAISPDGKTLASSSGDNTIKIWDLRTGEEIGTLKGHSDLVTSVAFSPDGKTLASGSWDATVKIWRLSE</sequence>
<dbReference type="PRINTS" id="PR00320">
    <property type="entry name" value="GPROTEINBRPT"/>
</dbReference>
<dbReference type="InterPro" id="IPR015943">
    <property type="entry name" value="WD40/YVTN_repeat-like_dom_sf"/>
</dbReference>
<dbReference type="PANTHER" id="PTHR44019">
    <property type="entry name" value="WD REPEAT-CONTAINING PROTEIN 55"/>
    <property type="match status" value="1"/>
</dbReference>
<dbReference type="PROSITE" id="PS50082">
    <property type="entry name" value="WD_REPEATS_2"/>
    <property type="match status" value="6"/>
</dbReference>
<dbReference type="Gene3D" id="2.40.10.10">
    <property type="entry name" value="Trypsin-like serine proteases"/>
    <property type="match status" value="2"/>
</dbReference>
<dbReference type="PANTHER" id="PTHR44019:SF8">
    <property type="entry name" value="POC1 CENTRIOLAR PROTEIN HOMOLOG"/>
    <property type="match status" value="1"/>
</dbReference>
<dbReference type="InterPro" id="IPR020472">
    <property type="entry name" value="WD40_PAC1"/>
</dbReference>
<feature type="repeat" description="WD" evidence="3">
    <location>
        <begin position="548"/>
        <end position="583"/>
    </location>
</feature>
<feature type="repeat" description="WD" evidence="3">
    <location>
        <begin position="466"/>
        <end position="506"/>
    </location>
</feature>
<dbReference type="InterPro" id="IPR050505">
    <property type="entry name" value="WDR55/POC1"/>
</dbReference>
<dbReference type="SUPFAM" id="SSF50494">
    <property type="entry name" value="Trypsin-like serine proteases"/>
    <property type="match status" value="1"/>
</dbReference>
<protein>
    <submittedName>
        <fullName evidence="5">Uncharacterized protein</fullName>
    </submittedName>
</protein>
<dbReference type="InterPro" id="IPR009003">
    <property type="entry name" value="Peptidase_S1_PA"/>
</dbReference>
<keyword evidence="1 3" id="KW-0853">WD repeat</keyword>
<comment type="caution">
    <text evidence="5">The sequence shown here is derived from an EMBL/GenBank/DDBJ whole genome shotgun (WGS) entry which is preliminary data.</text>
</comment>
<dbReference type="Gene3D" id="2.130.10.10">
    <property type="entry name" value="YVTN repeat-like/Quinoprotein amine dehydrogenase"/>
    <property type="match status" value="3"/>
</dbReference>
<dbReference type="AlphaFoldDB" id="A0A367QN59"/>
<dbReference type="SMART" id="SM00320">
    <property type="entry name" value="WD40"/>
    <property type="match status" value="7"/>
</dbReference>
<dbReference type="InterPro" id="IPR043504">
    <property type="entry name" value="Peptidase_S1_PA_chymotrypsin"/>
</dbReference>
<dbReference type="CDD" id="cd00200">
    <property type="entry name" value="WD40"/>
    <property type="match status" value="1"/>
</dbReference>
<feature type="compositionally biased region" description="Low complexity" evidence="4">
    <location>
        <begin position="236"/>
        <end position="248"/>
    </location>
</feature>
<dbReference type="PROSITE" id="PS00678">
    <property type="entry name" value="WD_REPEATS_1"/>
    <property type="match status" value="3"/>
</dbReference>
<gene>
    <name evidence="5" type="ORF">A6770_27555</name>
</gene>
<feature type="repeat" description="WD" evidence="3">
    <location>
        <begin position="513"/>
        <end position="547"/>
    </location>
</feature>
<accession>A0A367QN59</accession>
<feature type="repeat" description="WD" evidence="3">
    <location>
        <begin position="304"/>
        <end position="338"/>
    </location>
</feature>
<dbReference type="Pfam" id="PF00400">
    <property type="entry name" value="WD40"/>
    <property type="match status" value="7"/>
</dbReference>
<keyword evidence="6" id="KW-1185">Reference proteome</keyword>
<dbReference type="PROSITE" id="PS50294">
    <property type="entry name" value="WD_REPEATS_REGION"/>
    <property type="match status" value="5"/>
</dbReference>
<evidence type="ECO:0000256" key="4">
    <source>
        <dbReference type="SAM" id="MobiDB-lite"/>
    </source>
</evidence>
<evidence type="ECO:0000256" key="2">
    <source>
        <dbReference type="ARBA" id="ARBA00022737"/>
    </source>
</evidence>
<dbReference type="Proteomes" id="UP000252107">
    <property type="component" value="Unassembled WGS sequence"/>
</dbReference>
<feature type="repeat" description="WD" evidence="3">
    <location>
        <begin position="425"/>
        <end position="466"/>
    </location>
</feature>
<feature type="region of interest" description="Disordered" evidence="4">
    <location>
        <begin position="236"/>
        <end position="257"/>
    </location>
</feature>
<dbReference type="EMBL" id="LXQD01000313">
    <property type="protein sequence ID" value="RCJ25636.1"/>
    <property type="molecule type" value="Genomic_DNA"/>
</dbReference>
<proteinExistence type="predicted"/>
<dbReference type="InterPro" id="IPR036322">
    <property type="entry name" value="WD40_repeat_dom_sf"/>
</dbReference>
<dbReference type="InterPro" id="IPR001680">
    <property type="entry name" value="WD40_rpt"/>
</dbReference>
<name>A0A367QN59_9NOSO</name>
<organism evidence="5 6">
    <name type="scientific">Nostoc minutum NIES-26</name>
    <dbReference type="NCBI Taxonomy" id="1844469"/>
    <lineage>
        <taxon>Bacteria</taxon>
        <taxon>Bacillati</taxon>
        <taxon>Cyanobacteriota</taxon>
        <taxon>Cyanophyceae</taxon>
        <taxon>Nostocales</taxon>
        <taxon>Nostocaceae</taxon>
        <taxon>Nostoc</taxon>
    </lineage>
</organism>
<dbReference type="InterPro" id="IPR019775">
    <property type="entry name" value="WD40_repeat_CS"/>
</dbReference>
<evidence type="ECO:0000313" key="6">
    <source>
        <dbReference type="Proteomes" id="UP000252107"/>
    </source>
</evidence>
<evidence type="ECO:0000256" key="3">
    <source>
        <dbReference type="PROSITE-ProRule" id="PRU00221"/>
    </source>
</evidence>
<evidence type="ECO:0000256" key="1">
    <source>
        <dbReference type="ARBA" id="ARBA00022574"/>
    </source>
</evidence>
<evidence type="ECO:0000313" key="5">
    <source>
        <dbReference type="EMBL" id="RCJ25636.1"/>
    </source>
</evidence>
<dbReference type="SUPFAM" id="SSF50978">
    <property type="entry name" value="WD40 repeat-like"/>
    <property type="match status" value="1"/>
</dbReference>
<dbReference type="Pfam" id="PF13365">
    <property type="entry name" value="Trypsin_2"/>
    <property type="match status" value="1"/>
</dbReference>
<keyword evidence="2" id="KW-0677">Repeat</keyword>
<feature type="repeat" description="WD" evidence="3">
    <location>
        <begin position="383"/>
        <end position="424"/>
    </location>
</feature>
<reference evidence="5" key="1">
    <citation type="submission" date="2016-04" db="EMBL/GenBank/DDBJ databases">
        <authorList>
            <person name="Tabuchi Yagui T.R."/>
        </authorList>
    </citation>
    <scope>NUCLEOTIDE SEQUENCE [LARGE SCALE GENOMIC DNA]</scope>
    <source>
        <strain evidence="5">NIES-26</strain>
    </source>
</reference>